<dbReference type="EMBL" id="CM042014">
    <property type="protein sequence ID" value="KAI3721241.1"/>
    <property type="molecule type" value="Genomic_DNA"/>
</dbReference>
<organism evidence="1 2">
    <name type="scientific">Cichorium intybus</name>
    <name type="common">Chicory</name>
    <dbReference type="NCBI Taxonomy" id="13427"/>
    <lineage>
        <taxon>Eukaryota</taxon>
        <taxon>Viridiplantae</taxon>
        <taxon>Streptophyta</taxon>
        <taxon>Embryophyta</taxon>
        <taxon>Tracheophyta</taxon>
        <taxon>Spermatophyta</taxon>
        <taxon>Magnoliopsida</taxon>
        <taxon>eudicotyledons</taxon>
        <taxon>Gunneridae</taxon>
        <taxon>Pentapetalae</taxon>
        <taxon>asterids</taxon>
        <taxon>campanulids</taxon>
        <taxon>Asterales</taxon>
        <taxon>Asteraceae</taxon>
        <taxon>Cichorioideae</taxon>
        <taxon>Cichorieae</taxon>
        <taxon>Cichoriinae</taxon>
        <taxon>Cichorium</taxon>
    </lineage>
</organism>
<sequence length="221" mass="24601">MPASALDHLATLPIFYPMLFRIENIATGIHSHCGVLEFTADEGNLPKGSYIKIQPHATKFTTLSDHKSLLEKTFRDFSCLTVGDTIVVDHEEEKYSIDIVETKPSLAAVSLFETDCEVDFATPLDYKEPEKKPTTGRQLVGKRALRDDDLKSKESTTNIDKHDKKPGTMFKPFMGGGEASRWAIIGDEGGQKEEDQLNVEVTVKEKDEGFKAFTGKSFRLG</sequence>
<reference evidence="2" key="1">
    <citation type="journal article" date="2022" name="Mol. Ecol. Resour.">
        <title>The genomes of chicory, endive, great burdock and yacon provide insights into Asteraceae palaeo-polyploidization history and plant inulin production.</title>
        <authorList>
            <person name="Fan W."/>
            <person name="Wang S."/>
            <person name="Wang H."/>
            <person name="Wang A."/>
            <person name="Jiang F."/>
            <person name="Liu H."/>
            <person name="Zhao H."/>
            <person name="Xu D."/>
            <person name="Zhang Y."/>
        </authorList>
    </citation>
    <scope>NUCLEOTIDE SEQUENCE [LARGE SCALE GENOMIC DNA]</scope>
    <source>
        <strain evidence="2">cv. Punajuju</strain>
    </source>
</reference>
<accession>A0ACB9BHI4</accession>
<gene>
    <name evidence="1" type="ORF">L2E82_32247</name>
</gene>
<evidence type="ECO:0000313" key="2">
    <source>
        <dbReference type="Proteomes" id="UP001055811"/>
    </source>
</evidence>
<reference evidence="1 2" key="2">
    <citation type="journal article" date="2022" name="Mol. Ecol. Resour.">
        <title>The genomes of chicory, endive, great burdock and yacon provide insights into Asteraceae paleo-polyploidization history and plant inulin production.</title>
        <authorList>
            <person name="Fan W."/>
            <person name="Wang S."/>
            <person name="Wang H."/>
            <person name="Wang A."/>
            <person name="Jiang F."/>
            <person name="Liu H."/>
            <person name="Zhao H."/>
            <person name="Xu D."/>
            <person name="Zhang Y."/>
        </authorList>
    </citation>
    <scope>NUCLEOTIDE SEQUENCE [LARGE SCALE GENOMIC DNA]</scope>
    <source>
        <strain evidence="2">cv. Punajuju</strain>
        <tissue evidence="1">Leaves</tissue>
    </source>
</reference>
<name>A0ACB9BHI4_CICIN</name>
<evidence type="ECO:0000313" key="1">
    <source>
        <dbReference type="EMBL" id="KAI3721241.1"/>
    </source>
</evidence>
<dbReference type="Proteomes" id="UP001055811">
    <property type="component" value="Linkage Group LG06"/>
</dbReference>
<comment type="caution">
    <text evidence="1">The sequence shown here is derived from an EMBL/GenBank/DDBJ whole genome shotgun (WGS) entry which is preliminary data.</text>
</comment>
<protein>
    <submittedName>
        <fullName evidence="1">Uncharacterized protein</fullName>
    </submittedName>
</protein>
<proteinExistence type="predicted"/>
<keyword evidence="2" id="KW-1185">Reference proteome</keyword>